<dbReference type="Gene3D" id="1.25.40.10">
    <property type="entry name" value="Tetratricopeptide repeat domain"/>
    <property type="match status" value="3"/>
</dbReference>
<evidence type="ECO:0000313" key="5">
    <source>
        <dbReference type="EMBL" id="CAF1235361.1"/>
    </source>
</evidence>
<comment type="caution">
    <text evidence="5">The sequence shown here is derived from an EMBL/GenBank/DDBJ whole genome shotgun (WGS) entry which is preliminary data.</text>
</comment>
<dbReference type="PROSITE" id="PS50005">
    <property type="entry name" value="TPR"/>
    <property type="match status" value="5"/>
</dbReference>
<feature type="repeat" description="TPR" evidence="3">
    <location>
        <begin position="533"/>
        <end position="566"/>
    </location>
</feature>
<sequence>MATSESVNERRQNLLPHEVSDNKEDIQLIWLDGNMNDSDDYLLTQSMLIELNPAVQFYSQFDRCLTLIKSIRDEQIFLIVSGTFAQRILLHSHHYRSLVAVFIVCSNHQRYKPLMKEYNKIIGIFTKQHDLLESIKEKVNLVEKQTLTFSLFDRKQKSLNNLSQESTSFLLHQMLIYVLKQMSQDEQSRKEMLDMCRDYYKNNKQELKKIEEFQNTYTRDKAMEWYTDECFIYKLLNKALRTEDIELLFIFRFFIIDLCAVIEQENQLLKNKETLTLYHGTQIPKEELEKIKDSIGKTISTNGFLSTSRNINVSLGFIHMNAQSNDFTSVLFEIKANPLLKTVIFADVKNKSRIEGEEEVLFNINSLFEIVSVCFDSKLSVWKVELNATDEGAEKVEEHLSLSKQEMEEYTPLIYFGRFLLYELDQVDRAEKYFNMLLKSLPHDHPDIASVYNNIGTVHNKRDELNLALKNYEIAYETRRKQLPSNHSHIAGSLRNIGMIYQAKGAFNTALDYFQQALTVQKNLYSGNNLQKALSIQNIGIVYTDKEDFDTALTYLSRALEMFKHVLPDQHSDIATCLGSIGDAHEKKGNLDIALDYYQQRLNMDEQCLPLEHSNLSIDLSSIIDIYKKMNKIDKALDLCQQKLLIQKTRLGENHPRVARTLMIMVNFIKNDNPNEALQHYRQALSVLENCTRLDYQVTSQCLTLVGGLYFNYDMIEAALRCDLKALELDRQTLSSDHTSIANSLRNIGLCYEDMNNLSEALRYYNESLSIYQANYVPEHETMKRELAIMSRQFGSLYNGTSGGSIDRSSIVQNRHVSLANIATAFISERKSSSRRQSSAPRKKRLTKKGQQISTKKRSSIYSSGTDEILGHRSSLEIMQGGISTIFPHSDTTTSADNKHRSAVSS</sequence>
<evidence type="ECO:0000313" key="6">
    <source>
        <dbReference type="EMBL" id="CAF3537297.1"/>
    </source>
</evidence>
<evidence type="ECO:0000256" key="4">
    <source>
        <dbReference type="SAM" id="MobiDB-lite"/>
    </source>
</evidence>
<feature type="repeat" description="TPR" evidence="3">
    <location>
        <begin position="575"/>
        <end position="608"/>
    </location>
</feature>
<feature type="repeat" description="TPR" evidence="3">
    <location>
        <begin position="449"/>
        <end position="482"/>
    </location>
</feature>
<dbReference type="PANTHER" id="PTHR45641">
    <property type="entry name" value="TETRATRICOPEPTIDE REPEAT PROTEIN (AFU_ORTHOLOGUE AFUA_6G03870)"/>
    <property type="match status" value="1"/>
</dbReference>
<dbReference type="SUPFAM" id="SSF48452">
    <property type="entry name" value="TPR-like"/>
    <property type="match status" value="2"/>
</dbReference>
<dbReference type="Pfam" id="PF13424">
    <property type="entry name" value="TPR_12"/>
    <property type="match status" value="2"/>
</dbReference>
<dbReference type="Proteomes" id="UP000663881">
    <property type="component" value="Unassembled WGS sequence"/>
</dbReference>
<evidence type="ECO:0008006" key="8">
    <source>
        <dbReference type="Google" id="ProtNLM"/>
    </source>
</evidence>
<reference evidence="5" key="1">
    <citation type="submission" date="2021-02" db="EMBL/GenBank/DDBJ databases">
        <authorList>
            <person name="Nowell W R."/>
        </authorList>
    </citation>
    <scope>NUCLEOTIDE SEQUENCE</scope>
</reference>
<dbReference type="SMART" id="SM00028">
    <property type="entry name" value="TPR"/>
    <property type="match status" value="8"/>
</dbReference>
<feature type="region of interest" description="Disordered" evidence="4">
    <location>
        <begin position="882"/>
        <end position="906"/>
    </location>
</feature>
<gene>
    <name evidence="5" type="ORF">JYZ213_LOCUS28775</name>
    <name evidence="6" type="ORF">OKA104_LOCUS3413</name>
</gene>
<evidence type="ECO:0000256" key="3">
    <source>
        <dbReference type="PROSITE-ProRule" id="PRU00339"/>
    </source>
</evidence>
<keyword evidence="2 3" id="KW-0802">TPR repeat</keyword>
<feature type="repeat" description="TPR" evidence="3">
    <location>
        <begin position="742"/>
        <end position="775"/>
    </location>
</feature>
<dbReference type="InterPro" id="IPR019734">
    <property type="entry name" value="TPR_rpt"/>
</dbReference>
<accession>A0A814YT85</accession>
<dbReference type="AlphaFoldDB" id="A0A814YT85"/>
<evidence type="ECO:0000256" key="2">
    <source>
        <dbReference type="ARBA" id="ARBA00022803"/>
    </source>
</evidence>
<keyword evidence="1" id="KW-0677">Repeat</keyword>
<feature type="repeat" description="TPR" evidence="3">
    <location>
        <begin position="491"/>
        <end position="524"/>
    </location>
</feature>
<feature type="compositionally biased region" description="Polar residues" evidence="4">
    <location>
        <begin position="849"/>
        <end position="866"/>
    </location>
</feature>
<evidence type="ECO:0000256" key="1">
    <source>
        <dbReference type="ARBA" id="ARBA00022737"/>
    </source>
</evidence>
<dbReference type="Proteomes" id="UP000663845">
    <property type="component" value="Unassembled WGS sequence"/>
</dbReference>
<proteinExistence type="predicted"/>
<dbReference type="Gene3D" id="3.90.176.10">
    <property type="entry name" value="Toxin ADP-ribosyltransferase, Chain A, domain 1"/>
    <property type="match status" value="1"/>
</dbReference>
<dbReference type="PANTHER" id="PTHR45641:SF19">
    <property type="entry name" value="NEPHROCYSTIN-3"/>
    <property type="match status" value="1"/>
</dbReference>
<dbReference type="InterPro" id="IPR011990">
    <property type="entry name" value="TPR-like_helical_dom_sf"/>
</dbReference>
<dbReference type="SUPFAM" id="SSF56399">
    <property type="entry name" value="ADP-ribosylation"/>
    <property type="match status" value="1"/>
</dbReference>
<organism evidence="5 7">
    <name type="scientific">Adineta steineri</name>
    <dbReference type="NCBI Taxonomy" id="433720"/>
    <lineage>
        <taxon>Eukaryota</taxon>
        <taxon>Metazoa</taxon>
        <taxon>Spiralia</taxon>
        <taxon>Gnathifera</taxon>
        <taxon>Rotifera</taxon>
        <taxon>Eurotatoria</taxon>
        <taxon>Bdelloidea</taxon>
        <taxon>Adinetida</taxon>
        <taxon>Adinetidae</taxon>
        <taxon>Adineta</taxon>
    </lineage>
</organism>
<name>A0A814YT85_9BILA</name>
<dbReference type="PROSITE" id="PS51996">
    <property type="entry name" value="TR_MART"/>
    <property type="match status" value="1"/>
</dbReference>
<evidence type="ECO:0000313" key="7">
    <source>
        <dbReference type="Proteomes" id="UP000663845"/>
    </source>
</evidence>
<dbReference type="EMBL" id="CAJOAY010000102">
    <property type="protein sequence ID" value="CAF3537297.1"/>
    <property type="molecule type" value="Genomic_DNA"/>
</dbReference>
<protein>
    <recommendedName>
        <fullName evidence="8">Kinesin light chain</fullName>
    </recommendedName>
</protein>
<feature type="region of interest" description="Disordered" evidence="4">
    <location>
        <begin position="830"/>
        <end position="866"/>
    </location>
</feature>
<dbReference type="EMBL" id="CAJNOG010000425">
    <property type="protein sequence ID" value="CAF1235361.1"/>
    <property type="molecule type" value="Genomic_DNA"/>
</dbReference>